<accession>A0A6D2K7B3</accession>
<dbReference type="EMBL" id="CACVBM020001401">
    <property type="protein sequence ID" value="CAA7048953.1"/>
    <property type="molecule type" value="Genomic_DNA"/>
</dbReference>
<name>A0A6D2K7B3_9BRAS</name>
<evidence type="ECO:0000313" key="2">
    <source>
        <dbReference type="Proteomes" id="UP000467841"/>
    </source>
</evidence>
<comment type="caution">
    <text evidence="1">The sequence shown here is derived from an EMBL/GenBank/DDBJ whole genome shotgun (WGS) entry which is preliminary data.</text>
</comment>
<protein>
    <submittedName>
        <fullName evidence="1">Uncharacterized protein</fullName>
    </submittedName>
</protein>
<evidence type="ECO:0000313" key="1">
    <source>
        <dbReference type="EMBL" id="CAA7048953.1"/>
    </source>
</evidence>
<gene>
    <name evidence="1" type="ORF">MERR_LOCUS36188</name>
</gene>
<proteinExistence type="predicted"/>
<reference evidence="1" key="1">
    <citation type="submission" date="2020-01" db="EMBL/GenBank/DDBJ databases">
        <authorList>
            <person name="Mishra B."/>
        </authorList>
    </citation>
    <scope>NUCLEOTIDE SEQUENCE [LARGE SCALE GENOMIC DNA]</scope>
</reference>
<sequence>MDHRRFLLPERRPSAQKLMERVLSAFSEFRSGKPSSSSFSSDGASCGREVVPASLFNTVPASLLYTEPSFYSRNRSELYLSSNITYQIKLFKKSTTFLIPNRKKTEEIERAELEQETIRVKDIAEADIAVQELIIQRRRS</sequence>
<organism evidence="1 2">
    <name type="scientific">Microthlaspi erraticum</name>
    <dbReference type="NCBI Taxonomy" id="1685480"/>
    <lineage>
        <taxon>Eukaryota</taxon>
        <taxon>Viridiplantae</taxon>
        <taxon>Streptophyta</taxon>
        <taxon>Embryophyta</taxon>
        <taxon>Tracheophyta</taxon>
        <taxon>Spermatophyta</taxon>
        <taxon>Magnoliopsida</taxon>
        <taxon>eudicotyledons</taxon>
        <taxon>Gunneridae</taxon>
        <taxon>Pentapetalae</taxon>
        <taxon>rosids</taxon>
        <taxon>malvids</taxon>
        <taxon>Brassicales</taxon>
        <taxon>Brassicaceae</taxon>
        <taxon>Coluteocarpeae</taxon>
        <taxon>Microthlaspi</taxon>
    </lineage>
</organism>
<dbReference type="Proteomes" id="UP000467841">
    <property type="component" value="Unassembled WGS sequence"/>
</dbReference>
<keyword evidence="2" id="KW-1185">Reference proteome</keyword>
<dbReference type="AlphaFoldDB" id="A0A6D2K7B3"/>